<dbReference type="EMBL" id="LN890954">
    <property type="protein sequence ID" value="CUS14930.1"/>
    <property type="molecule type" value="Genomic_DNA"/>
</dbReference>
<comment type="similarity">
    <text evidence="3">Belongs to the CHZ1 family.</text>
</comment>
<dbReference type="Pfam" id="PF09649">
    <property type="entry name" value="CHZ"/>
    <property type="match status" value="1"/>
</dbReference>
<evidence type="ECO:0000256" key="6">
    <source>
        <dbReference type="ARBA" id="ARBA00025877"/>
    </source>
</evidence>
<dbReference type="Proteomes" id="UP001412239">
    <property type="component" value="Unassembled WGS sequence"/>
</dbReference>
<evidence type="ECO:0000256" key="1">
    <source>
        <dbReference type="ARBA" id="ARBA00002212"/>
    </source>
</evidence>
<evidence type="ECO:0000256" key="2">
    <source>
        <dbReference type="ARBA" id="ARBA00004123"/>
    </source>
</evidence>
<evidence type="ECO:0000256" key="3">
    <source>
        <dbReference type="ARBA" id="ARBA00008057"/>
    </source>
</evidence>
<dbReference type="GO" id="GO:0005634">
    <property type="term" value="C:nucleus"/>
    <property type="evidence" value="ECO:0007669"/>
    <property type="project" value="UniProtKB-SubCell"/>
</dbReference>
<comment type="subunit">
    <text evidence="6">Forms a heterotrimer with H2A.Z-H2B, stabilizing the association of the histone dimer. Also, with a lower affinity, forms a heterotrimer with H2A-H2B.</text>
</comment>
<keyword evidence="5" id="KW-0539">Nucleus</keyword>
<feature type="domain" description="Histone chaperone" evidence="8">
    <location>
        <begin position="48"/>
        <end position="84"/>
    </location>
</feature>
<protein>
    <recommendedName>
        <fullName evidence="8">Histone chaperone domain-containing protein</fullName>
    </recommendedName>
</protein>
<reference evidence="9" key="1">
    <citation type="submission" date="2015-10" db="EMBL/GenBank/DDBJ databases">
        <authorList>
            <person name="Regsiter A."/>
            <person name="william w."/>
        </authorList>
    </citation>
    <scope>NUCLEOTIDE SEQUENCE</scope>
    <source>
        <strain evidence="9">Montdore</strain>
    </source>
</reference>
<keyword evidence="4" id="KW-0143">Chaperone</keyword>
<proteinExistence type="inferred from homology"/>
<evidence type="ECO:0000313" key="10">
    <source>
        <dbReference type="Proteomes" id="UP001412239"/>
    </source>
</evidence>
<comment type="function">
    <text evidence="1">Forms a chaperone-bound H2A.Z-H2B complex that acts as a source for SWR1 complex-dependent H2A to H2A.Z histone replacement in chromatin.</text>
</comment>
<comment type="subcellular location">
    <subcellularLocation>
        <location evidence="2">Nucleus</location>
    </subcellularLocation>
</comment>
<gene>
    <name evidence="9" type="ORF">GSTUAT00001000001</name>
</gene>
<feature type="compositionally biased region" description="Acidic residues" evidence="7">
    <location>
        <begin position="27"/>
        <end position="55"/>
    </location>
</feature>
<evidence type="ECO:0000259" key="8">
    <source>
        <dbReference type="SMART" id="SM01082"/>
    </source>
</evidence>
<evidence type="ECO:0000256" key="7">
    <source>
        <dbReference type="SAM" id="MobiDB-lite"/>
    </source>
</evidence>
<dbReference type="AlphaFoldDB" id="A0A292Q893"/>
<dbReference type="SMART" id="SM01082">
    <property type="entry name" value="CHZ"/>
    <property type="match status" value="1"/>
</dbReference>
<evidence type="ECO:0000256" key="5">
    <source>
        <dbReference type="ARBA" id="ARBA00023242"/>
    </source>
</evidence>
<feature type="region of interest" description="Disordered" evidence="7">
    <location>
        <begin position="1"/>
        <end position="115"/>
    </location>
</feature>
<name>A0A292Q893_9PEZI</name>
<feature type="compositionally biased region" description="Basic and acidic residues" evidence="7">
    <location>
        <begin position="15"/>
        <end position="26"/>
    </location>
</feature>
<accession>A0A292Q893</accession>
<evidence type="ECO:0000256" key="4">
    <source>
        <dbReference type="ARBA" id="ARBA00023186"/>
    </source>
</evidence>
<sequence length="115" mass="12279">MSDITSPSGPAPENPTDKGKGKAVAHEEEEIDSSDEEMGQTEAEEEPDVEDDDLAALDTDNIIAGARTRGRKIDFAKAAAEEPADEEDDDEDDEYAPAEETAERGPGNDGMDLDP</sequence>
<organism evidence="9 10">
    <name type="scientific">Tuber aestivum</name>
    <name type="common">summer truffle</name>
    <dbReference type="NCBI Taxonomy" id="59557"/>
    <lineage>
        <taxon>Eukaryota</taxon>
        <taxon>Fungi</taxon>
        <taxon>Dikarya</taxon>
        <taxon>Ascomycota</taxon>
        <taxon>Pezizomycotina</taxon>
        <taxon>Pezizomycetes</taxon>
        <taxon>Pezizales</taxon>
        <taxon>Tuberaceae</taxon>
        <taxon>Tuber</taxon>
    </lineage>
</organism>
<feature type="compositionally biased region" description="Acidic residues" evidence="7">
    <location>
        <begin position="82"/>
        <end position="97"/>
    </location>
</feature>
<dbReference type="InterPro" id="IPR019098">
    <property type="entry name" value="Histone_chaperone_domain_CHZ"/>
</dbReference>
<evidence type="ECO:0000313" key="9">
    <source>
        <dbReference type="EMBL" id="CUS14930.1"/>
    </source>
</evidence>
<keyword evidence="10" id="KW-1185">Reference proteome</keyword>